<comment type="caution">
    <text evidence="2">The sequence shown here is derived from an EMBL/GenBank/DDBJ whole genome shotgun (WGS) entry which is preliminary data.</text>
</comment>
<reference evidence="2 3" key="1">
    <citation type="submission" date="2024-06" db="EMBL/GenBank/DDBJ databases">
        <title>A chromosome level genome sequence of Diviner's sage (Salvia divinorum).</title>
        <authorList>
            <person name="Ford S.A."/>
            <person name="Ro D.-K."/>
            <person name="Ness R.W."/>
            <person name="Phillips M.A."/>
        </authorList>
    </citation>
    <scope>NUCLEOTIDE SEQUENCE [LARGE SCALE GENOMIC DNA]</scope>
    <source>
        <strain evidence="2">SAF-2024a</strain>
        <tissue evidence="2">Leaf</tissue>
    </source>
</reference>
<accession>A0ABD1GLQ4</accession>
<name>A0ABD1GLQ4_SALDI</name>
<dbReference type="EMBL" id="JBEAFC010000008">
    <property type="protein sequence ID" value="KAL1545061.1"/>
    <property type="molecule type" value="Genomic_DNA"/>
</dbReference>
<feature type="compositionally biased region" description="Polar residues" evidence="1">
    <location>
        <begin position="1"/>
        <end position="10"/>
    </location>
</feature>
<feature type="region of interest" description="Disordered" evidence="1">
    <location>
        <begin position="171"/>
        <end position="201"/>
    </location>
</feature>
<gene>
    <name evidence="2" type="ORF">AAHA92_21833</name>
</gene>
<organism evidence="2 3">
    <name type="scientific">Salvia divinorum</name>
    <name type="common">Maria pastora</name>
    <name type="synonym">Diviner's sage</name>
    <dbReference type="NCBI Taxonomy" id="28513"/>
    <lineage>
        <taxon>Eukaryota</taxon>
        <taxon>Viridiplantae</taxon>
        <taxon>Streptophyta</taxon>
        <taxon>Embryophyta</taxon>
        <taxon>Tracheophyta</taxon>
        <taxon>Spermatophyta</taxon>
        <taxon>Magnoliopsida</taxon>
        <taxon>eudicotyledons</taxon>
        <taxon>Gunneridae</taxon>
        <taxon>Pentapetalae</taxon>
        <taxon>asterids</taxon>
        <taxon>lamiids</taxon>
        <taxon>Lamiales</taxon>
        <taxon>Lamiaceae</taxon>
        <taxon>Nepetoideae</taxon>
        <taxon>Mentheae</taxon>
        <taxon>Salviinae</taxon>
        <taxon>Salvia</taxon>
        <taxon>Salvia subgen. Calosphace</taxon>
    </lineage>
</organism>
<sequence>MPPRTRSQGLAETHSEGGVGPSHSKPEGDLLSMMTQMWADLKNEIRSDFNGLQSDMTGVRNDLSGIRSDVKEFEIRKQATHNNLFEEINVLKRNRFSRPTIPRENHIPNVILKAYNGDEGYDDGYARNRSGNWGNDRLGMKNEVHGHFGNENGRNGDWRYEDYKSYGGYSREMHGGGDDESRYHSDGLDRRSRREQVTRIQEESHLRRNEEYERLKEYERPLERDALCRVRGRSSSRHGDSDNTQSRITPWKTDTYHPIASPKSSFESLMEQSQRVIPSRNEKHHDLKYGYFGYEAKEEGKYKACDPLREEREREKRLESECQIKEPREHEKR</sequence>
<evidence type="ECO:0000313" key="2">
    <source>
        <dbReference type="EMBL" id="KAL1545061.1"/>
    </source>
</evidence>
<evidence type="ECO:0000256" key="1">
    <source>
        <dbReference type="SAM" id="MobiDB-lite"/>
    </source>
</evidence>
<feature type="region of interest" description="Disordered" evidence="1">
    <location>
        <begin position="230"/>
        <end position="257"/>
    </location>
</feature>
<feature type="region of interest" description="Disordered" evidence="1">
    <location>
        <begin position="1"/>
        <end position="29"/>
    </location>
</feature>
<protein>
    <submittedName>
        <fullName evidence="2">Splicing regulatory glutamine/lysine-rich protein 1-like</fullName>
    </submittedName>
</protein>
<feature type="region of interest" description="Disordered" evidence="1">
    <location>
        <begin position="302"/>
        <end position="333"/>
    </location>
</feature>
<dbReference type="AlphaFoldDB" id="A0ABD1GLQ4"/>
<proteinExistence type="predicted"/>
<dbReference type="Proteomes" id="UP001567538">
    <property type="component" value="Unassembled WGS sequence"/>
</dbReference>
<keyword evidence="3" id="KW-1185">Reference proteome</keyword>
<evidence type="ECO:0000313" key="3">
    <source>
        <dbReference type="Proteomes" id="UP001567538"/>
    </source>
</evidence>